<evidence type="ECO:0000256" key="1">
    <source>
        <dbReference type="SAM" id="MobiDB-lite"/>
    </source>
</evidence>
<feature type="region of interest" description="Disordered" evidence="1">
    <location>
        <begin position="82"/>
        <end position="102"/>
    </location>
</feature>
<dbReference type="EMBL" id="BMAV01016785">
    <property type="protein sequence ID" value="GFY67842.1"/>
    <property type="molecule type" value="Genomic_DNA"/>
</dbReference>
<gene>
    <name evidence="2" type="ORF">TNIN_114141</name>
</gene>
<feature type="compositionally biased region" description="Low complexity" evidence="1">
    <location>
        <begin position="30"/>
        <end position="41"/>
    </location>
</feature>
<protein>
    <submittedName>
        <fullName evidence="2">Uncharacterized protein</fullName>
    </submittedName>
</protein>
<feature type="region of interest" description="Disordered" evidence="1">
    <location>
        <begin position="1"/>
        <end position="64"/>
    </location>
</feature>
<feature type="compositionally biased region" description="Basic residues" evidence="1">
    <location>
        <begin position="16"/>
        <end position="29"/>
    </location>
</feature>
<keyword evidence="3" id="KW-1185">Reference proteome</keyword>
<dbReference type="AlphaFoldDB" id="A0A8X6Y966"/>
<dbReference type="Proteomes" id="UP000886998">
    <property type="component" value="Unassembled WGS sequence"/>
</dbReference>
<comment type="caution">
    <text evidence="2">The sequence shown here is derived from an EMBL/GenBank/DDBJ whole genome shotgun (WGS) entry which is preliminary data.</text>
</comment>
<evidence type="ECO:0000313" key="3">
    <source>
        <dbReference type="Proteomes" id="UP000886998"/>
    </source>
</evidence>
<feature type="compositionally biased region" description="Basic residues" evidence="1">
    <location>
        <begin position="92"/>
        <end position="102"/>
    </location>
</feature>
<name>A0A8X6Y966_9ARAC</name>
<proteinExistence type="predicted"/>
<evidence type="ECO:0000313" key="2">
    <source>
        <dbReference type="EMBL" id="GFY67842.1"/>
    </source>
</evidence>
<reference evidence="2" key="1">
    <citation type="submission" date="2020-08" db="EMBL/GenBank/DDBJ databases">
        <title>Multicomponent nature underlies the extraordinary mechanical properties of spider dragline silk.</title>
        <authorList>
            <person name="Kono N."/>
            <person name="Nakamura H."/>
            <person name="Mori M."/>
            <person name="Yoshida Y."/>
            <person name="Ohtoshi R."/>
            <person name="Malay A.D."/>
            <person name="Moran D.A.P."/>
            <person name="Tomita M."/>
            <person name="Numata K."/>
            <person name="Arakawa K."/>
        </authorList>
    </citation>
    <scope>NUCLEOTIDE SEQUENCE</scope>
</reference>
<accession>A0A8X6Y966</accession>
<organism evidence="2 3">
    <name type="scientific">Trichonephila inaurata madagascariensis</name>
    <dbReference type="NCBI Taxonomy" id="2747483"/>
    <lineage>
        <taxon>Eukaryota</taxon>
        <taxon>Metazoa</taxon>
        <taxon>Ecdysozoa</taxon>
        <taxon>Arthropoda</taxon>
        <taxon>Chelicerata</taxon>
        <taxon>Arachnida</taxon>
        <taxon>Araneae</taxon>
        <taxon>Araneomorphae</taxon>
        <taxon>Entelegynae</taxon>
        <taxon>Araneoidea</taxon>
        <taxon>Nephilidae</taxon>
        <taxon>Trichonephila</taxon>
        <taxon>Trichonephila inaurata</taxon>
    </lineage>
</organism>
<sequence length="102" mass="11304">MKCINCSGAHAANWSRRPKHPSNAKKKGKNNNLKKGLRPNNSKAVKKPDVTQAPRPDISKARKVTPNLNYANVVQNLIPQEHVSPLLPLRPPLHRPLAKMPA</sequence>